<reference evidence="1 2" key="1">
    <citation type="submission" date="2014-08" db="EMBL/GenBank/DDBJ databases">
        <authorList>
            <person name="Hassan Y.I."/>
            <person name="Lepp D."/>
            <person name="Zhou T."/>
        </authorList>
    </citation>
    <scope>NUCLEOTIDE SEQUENCE [LARGE SCALE GENOMIC DNA]</scope>
    <source>
        <strain evidence="1 2">IFO13584</strain>
    </source>
</reference>
<dbReference type="EMBL" id="JQGC01000005">
    <property type="protein sequence ID" value="KFL31745.1"/>
    <property type="molecule type" value="Genomic_DNA"/>
</dbReference>
<evidence type="ECO:0000313" key="1">
    <source>
        <dbReference type="EMBL" id="KFL31745.1"/>
    </source>
</evidence>
<accession>A0A087M4E2</accession>
<name>A0A087M4E2_9HYPH</name>
<evidence type="ECO:0000313" key="2">
    <source>
        <dbReference type="Proteomes" id="UP000028981"/>
    </source>
</evidence>
<dbReference type="RefSeq" id="WP_035080759.1">
    <property type="nucleotide sequence ID" value="NZ_JQGC01000005.1"/>
</dbReference>
<gene>
    <name evidence="1" type="ORF">JP75_06700</name>
</gene>
<dbReference type="OrthoDB" id="8241931at2"/>
<dbReference type="InterPro" id="IPR008861">
    <property type="entry name" value="GpX-like"/>
</dbReference>
<sequence>MTTQTITVRSEGLTLSRVIWQFLRRQPEGYLERVLEANPGIADTTTLPVGTLILMPLDSIPSAADARTVVKLWD</sequence>
<evidence type="ECO:0008006" key="3">
    <source>
        <dbReference type="Google" id="ProtNLM"/>
    </source>
</evidence>
<protein>
    <recommendedName>
        <fullName evidence="3">Tail protein</fullName>
    </recommendedName>
</protein>
<dbReference type="Pfam" id="PF05489">
    <property type="entry name" value="Phage_tail_X"/>
    <property type="match status" value="1"/>
</dbReference>
<keyword evidence="2" id="KW-1185">Reference proteome</keyword>
<comment type="caution">
    <text evidence="1">The sequence shown here is derived from an EMBL/GenBank/DDBJ whole genome shotgun (WGS) entry which is preliminary data.</text>
</comment>
<dbReference type="AlphaFoldDB" id="A0A087M4E2"/>
<dbReference type="Proteomes" id="UP000028981">
    <property type="component" value="Unassembled WGS sequence"/>
</dbReference>
<organism evidence="1 2">
    <name type="scientific">Devosia riboflavina</name>
    <dbReference type="NCBI Taxonomy" id="46914"/>
    <lineage>
        <taxon>Bacteria</taxon>
        <taxon>Pseudomonadati</taxon>
        <taxon>Pseudomonadota</taxon>
        <taxon>Alphaproteobacteria</taxon>
        <taxon>Hyphomicrobiales</taxon>
        <taxon>Devosiaceae</taxon>
        <taxon>Devosia</taxon>
    </lineage>
</organism>
<proteinExistence type="predicted"/>
<dbReference type="STRING" id="46914.JP75_06700"/>